<organism evidence="1 2">
    <name type="scientific">Genlisea aurea</name>
    <dbReference type="NCBI Taxonomy" id="192259"/>
    <lineage>
        <taxon>Eukaryota</taxon>
        <taxon>Viridiplantae</taxon>
        <taxon>Streptophyta</taxon>
        <taxon>Embryophyta</taxon>
        <taxon>Tracheophyta</taxon>
        <taxon>Spermatophyta</taxon>
        <taxon>Magnoliopsida</taxon>
        <taxon>eudicotyledons</taxon>
        <taxon>Gunneridae</taxon>
        <taxon>Pentapetalae</taxon>
        <taxon>asterids</taxon>
        <taxon>lamiids</taxon>
        <taxon>Lamiales</taxon>
        <taxon>Lentibulariaceae</taxon>
        <taxon>Genlisea</taxon>
    </lineage>
</organism>
<sequence length="371" mass="38467">MHNGFPCPGRAHVFAPGPSLPMSPLPVAACPLAFLCLPSLSGCSLSDLYAAALGWCSSQFEVYAQNLGEVHYGVPAHYTSPSPNWHCPIGPSQIPFLHCFLFLVLSSPCLPCLGLLGVVPSYSPLPWLLCAQTGSATLSTSTPYHVCTACGVLWLPSLPVDVLALPTLLPLVQPLPYLFLCPNLCCLALPCFCHPLVPPQCPSGCKPDAAVAAAGVVSTTTMLYHAPRAKIPNEATPNANVGYVETPGTPISTLPTEATATTPQFPTLPSSFDSGVGPAESVSLGPSLLVFPAPSDAVPFSCRGWTGPLELLPARVGMLLGENVPNGARSLFGTLQQSSPTLITSRISTTPCAAFRAGGVPGFGLQSLATV</sequence>
<evidence type="ECO:0000313" key="2">
    <source>
        <dbReference type="Proteomes" id="UP000015453"/>
    </source>
</evidence>
<proteinExistence type="predicted"/>
<name>S8DI75_9LAMI</name>
<reference evidence="1 2" key="1">
    <citation type="journal article" date="2013" name="BMC Genomics">
        <title>The miniature genome of a carnivorous plant Genlisea aurea contains a low number of genes and short non-coding sequences.</title>
        <authorList>
            <person name="Leushkin E.V."/>
            <person name="Sutormin R.A."/>
            <person name="Nabieva E.R."/>
            <person name="Penin A.A."/>
            <person name="Kondrashov A.S."/>
            <person name="Logacheva M.D."/>
        </authorList>
    </citation>
    <scope>NUCLEOTIDE SEQUENCE [LARGE SCALE GENOMIC DNA]</scope>
</reference>
<accession>S8DI75</accession>
<dbReference type="AlphaFoldDB" id="S8DI75"/>
<keyword evidence="2" id="KW-1185">Reference proteome</keyword>
<evidence type="ECO:0000313" key="1">
    <source>
        <dbReference type="EMBL" id="EPS62463.1"/>
    </source>
</evidence>
<protein>
    <submittedName>
        <fullName evidence="1">Uncharacterized protein</fullName>
    </submittedName>
</protein>
<dbReference type="EMBL" id="AUSU01006131">
    <property type="protein sequence ID" value="EPS62463.1"/>
    <property type="molecule type" value="Genomic_DNA"/>
</dbReference>
<gene>
    <name evidence="1" type="ORF">M569_12327</name>
</gene>
<comment type="caution">
    <text evidence="1">The sequence shown here is derived from an EMBL/GenBank/DDBJ whole genome shotgun (WGS) entry which is preliminary data.</text>
</comment>
<dbReference type="Proteomes" id="UP000015453">
    <property type="component" value="Unassembled WGS sequence"/>
</dbReference>